<dbReference type="PANTHER" id="PTHR43461">
    <property type="entry name" value="TRANSMEMBRANE PROTEIN 256"/>
    <property type="match status" value="1"/>
</dbReference>
<feature type="transmembrane region" description="Helical" evidence="6">
    <location>
        <begin position="120"/>
        <end position="140"/>
    </location>
</feature>
<keyword evidence="3 6" id="KW-1133">Transmembrane helix</keyword>
<evidence type="ECO:0000256" key="6">
    <source>
        <dbReference type="SAM" id="Phobius"/>
    </source>
</evidence>
<evidence type="ECO:0000256" key="1">
    <source>
        <dbReference type="ARBA" id="ARBA00004141"/>
    </source>
</evidence>
<dbReference type="EMBL" id="JADGJD010000175">
    <property type="protein sequence ID" value="KAJ3053856.1"/>
    <property type="molecule type" value="Genomic_DNA"/>
</dbReference>
<dbReference type="InterPro" id="IPR006696">
    <property type="entry name" value="DUF423"/>
</dbReference>
<feature type="transmembrane region" description="Helical" evidence="6">
    <location>
        <begin position="152"/>
        <end position="173"/>
    </location>
</feature>
<dbReference type="AlphaFoldDB" id="A0AAD5X7J0"/>
<dbReference type="Proteomes" id="UP001212841">
    <property type="component" value="Unassembled WGS sequence"/>
</dbReference>
<evidence type="ECO:0000256" key="2">
    <source>
        <dbReference type="ARBA" id="ARBA00022692"/>
    </source>
</evidence>
<sequence length="174" mass="18375">MSGEPSTSTTLRHNATTPLLTETTPLSPSPLSQSRPSLRHTRLAQQFWKAGGILGAIGVGLAAFGAHGLKSKLATDPEAPRKLENWKTAAQFQVTHSIALLITSIAMQRPPSLARPLPRAPLAGYLFLAGMAGFSGSLYALVLDSQKKYHKVLGPITPLGGLCLIGGWVALAFL</sequence>
<keyword evidence="8" id="KW-1185">Reference proteome</keyword>
<evidence type="ECO:0000256" key="5">
    <source>
        <dbReference type="SAM" id="MobiDB-lite"/>
    </source>
</evidence>
<feature type="region of interest" description="Disordered" evidence="5">
    <location>
        <begin position="1"/>
        <end position="36"/>
    </location>
</feature>
<accession>A0AAD5X7J0</accession>
<evidence type="ECO:0000256" key="4">
    <source>
        <dbReference type="ARBA" id="ARBA00023136"/>
    </source>
</evidence>
<feature type="transmembrane region" description="Helical" evidence="6">
    <location>
        <begin position="47"/>
        <end position="69"/>
    </location>
</feature>
<gene>
    <name evidence="7" type="ORF">HK097_003228</name>
</gene>
<protein>
    <recommendedName>
        <fullName evidence="9">DUF423-domain-containing protein</fullName>
    </recommendedName>
</protein>
<comment type="caution">
    <text evidence="7">The sequence shown here is derived from an EMBL/GenBank/DDBJ whole genome shotgun (WGS) entry which is preliminary data.</text>
</comment>
<name>A0AAD5X7J0_9FUNG</name>
<dbReference type="GO" id="GO:0016020">
    <property type="term" value="C:membrane"/>
    <property type="evidence" value="ECO:0007669"/>
    <property type="project" value="UniProtKB-SubCell"/>
</dbReference>
<evidence type="ECO:0000313" key="8">
    <source>
        <dbReference type="Proteomes" id="UP001212841"/>
    </source>
</evidence>
<comment type="subcellular location">
    <subcellularLocation>
        <location evidence="1">Membrane</location>
        <topology evidence="1">Multi-pass membrane protein</topology>
    </subcellularLocation>
</comment>
<feature type="compositionally biased region" description="Polar residues" evidence="5">
    <location>
        <begin position="1"/>
        <end position="15"/>
    </location>
</feature>
<evidence type="ECO:0000256" key="3">
    <source>
        <dbReference type="ARBA" id="ARBA00022989"/>
    </source>
</evidence>
<keyword evidence="4 6" id="KW-0472">Membrane</keyword>
<proteinExistence type="predicted"/>
<reference evidence="7" key="1">
    <citation type="submission" date="2020-05" db="EMBL/GenBank/DDBJ databases">
        <title>Phylogenomic resolution of chytrid fungi.</title>
        <authorList>
            <person name="Stajich J.E."/>
            <person name="Amses K."/>
            <person name="Simmons R."/>
            <person name="Seto K."/>
            <person name="Myers J."/>
            <person name="Bonds A."/>
            <person name="Quandt C.A."/>
            <person name="Barry K."/>
            <person name="Liu P."/>
            <person name="Grigoriev I."/>
            <person name="Longcore J.E."/>
            <person name="James T.Y."/>
        </authorList>
    </citation>
    <scope>NUCLEOTIDE SEQUENCE</scope>
    <source>
        <strain evidence="7">JEL0318</strain>
    </source>
</reference>
<evidence type="ECO:0008006" key="9">
    <source>
        <dbReference type="Google" id="ProtNLM"/>
    </source>
</evidence>
<dbReference type="Pfam" id="PF04241">
    <property type="entry name" value="DUF423"/>
    <property type="match status" value="1"/>
</dbReference>
<organism evidence="7 8">
    <name type="scientific">Rhizophlyctis rosea</name>
    <dbReference type="NCBI Taxonomy" id="64517"/>
    <lineage>
        <taxon>Eukaryota</taxon>
        <taxon>Fungi</taxon>
        <taxon>Fungi incertae sedis</taxon>
        <taxon>Chytridiomycota</taxon>
        <taxon>Chytridiomycota incertae sedis</taxon>
        <taxon>Chytridiomycetes</taxon>
        <taxon>Rhizophlyctidales</taxon>
        <taxon>Rhizophlyctidaceae</taxon>
        <taxon>Rhizophlyctis</taxon>
    </lineage>
</organism>
<feature type="compositionally biased region" description="Low complexity" evidence="5">
    <location>
        <begin position="16"/>
        <end position="36"/>
    </location>
</feature>
<keyword evidence="2 6" id="KW-0812">Transmembrane</keyword>
<evidence type="ECO:0000313" key="7">
    <source>
        <dbReference type="EMBL" id="KAJ3053856.1"/>
    </source>
</evidence>
<dbReference type="PANTHER" id="PTHR43461:SF1">
    <property type="entry name" value="TRANSMEMBRANE PROTEIN 256"/>
    <property type="match status" value="1"/>
</dbReference>